<dbReference type="Proteomes" id="UP000076722">
    <property type="component" value="Unassembled WGS sequence"/>
</dbReference>
<dbReference type="AlphaFoldDB" id="A0A164R035"/>
<sequence length="141" mass="15494">MSPVPSFRQIKDLKTVINELAHRDPSAIPPLNNFNQRLRLALTPHITESTDILGSSPLAESSTSVNSSPDDIRIIVEVLREVSLDTNGSPEQEDELKAAFEALRIAFGEQEDLPKDNAEFLEFAARKLEEIAAEKASQAVA</sequence>
<evidence type="ECO:0000313" key="1">
    <source>
        <dbReference type="EMBL" id="KZS90126.1"/>
    </source>
</evidence>
<dbReference type="EMBL" id="KV419423">
    <property type="protein sequence ID" value="KZS90126.1"/>
    <property type="molecule type" value="Genomic_DNA"/>
</dbReference>
<protein>
    <submittedName>
        <fullName evidence="1">Uncharacterized protein</fullName>
    </submittedName>
</protein>
<gene>
    <name evidence="1" type="ORF">SISNIDRAFT_488660</name>
</gene>
<reference evidence="1 2" key="1">
    <citation type="journal article" date="2016" name="Mol. Biol. Evol.">
        <title>Comparative Genomics of Early-Diverging Mushroom-Forming Fungi Provides Insights into the Origins of Lignocellulose Decay Capabilities.</title>
        <authorList>
            <person name="Nagy L.G."/>
            <person name="Riley R."/>
            <person name="Tritt A."/>
            <person name="Adam C."/>
            <person name="Daum C."/>
            <person name="Floudas D."/>
            <person name="Sun H."/>
            <person name="Yadav J.S."/>
            <person name="Pangilinan J."/>
            <person name="Larsson K.H."/>
            <person name="Matsuura K."/>
            <person name="Barry K."/>
            <person name="Labutti K."/>
            <person name="Kuo R."/>
            <person name="Ohm R.A."/>
            <person name="Bhattacharya S.S."/>
            <person name="Shirouzu T."/>
            <person name="Yoshinaga Y."/>
            <person name="Martin F.M."/>
            <person name="Grigoriev I.V."/>
            <person name="Hibbett D.S."/>
        </authorList>
    </citation>
    <scope>NUCLEOTIDE SEQUENCE [LARGE SCALE GENOMIC DNA]</scope>
    <source>
        <strain evidence="1 2">HHB9708</strain>
    </source>
</reference>
<proteinExistence type="predicted"/>
<name>A0A164R035_9AGAM</name>
<organism evidence="1 2">
    <name type="scientific">Sistotremastrum niveocremeum HHB9708</name>
    <dbReference type="NCBI Taxonomy" id="1314777"/>
    <lineage>
        <taxon>Eukaryota</taxon>
        <taxon>Fungi</taxon>
        <taxon>Dikarya</taxon>
        <taxon>Basidiomycota</taxon>
        <taxon>Agaricomycotina</taxon>
        <taxon>Agaricomycetes</taxon>
        <taxon>Sistotremastrales</taxon>
        <taxon>Sistotremastraceae</taxon>
        <taxon>Sertulicium</taxon>
        <taxon>Sertulicium niveocremeum</taxon>
    </lineage>
</organism>
<accession>A0A164R035</accession>
<evidence type="ECO:0000313" key="2">
    <source>
        <dbReference type="Proteomes" id="UP000076722"/>
    </source>
</evidence>
<keyword evidence="2" id="KW-1185">Reference proteome</keyword>